<dbReference type="PANTHER" id="PTHR43344:SF2">
    <property type="entry name" value="PHOSPHOSERINE PHOSPHATASE"/>
    <property type="match status" value="1"/>
</dbReference>
<dbReference type="InterPro" id="IPR050582">
    <property type="entry name" value="HAD-like_SerB"/>
</dbReference>
<feature type="active site" description="Nucleophile" evidence="11">
    <location>
        <position position="17"/>
    </location>
</feature>
<evidence type="ECO:0000313" key="12">
    <source>
        <dbReference type="EMBL" id="CAD6492899.1"/>
    </source>
</evidence>
<accession>A0A811TBR5</accession>
<name>A0A811TBR5_9EURY</name>
<dbReference type="EMBL" id="CAJHIR010000018">
    <property type="protein sequence ID" value="CAD6492899.1"/>
    <property type="molecule type" value="Genomic_DNA"/>
</dbReference>
<dbReference type="InterPro" id="IPR036412">
    <property type="entry name" value="HAD-like_sf"/>
</dbReference>
<evidence type="ECO:0000256" key="9">
    <source>
        <dbReference type="ARBA" id="ARBA00023299"/>
    </source>
</evidence>
<evidence type="ECO:0000256" key="4">
    <source>
        <dbReference type="ARBA" id="ARBA00012640"/>
    </source>
</evidence>
<dbReference type="EC" id="3.1.3.3" evidence="4"/>
<dbReference type="SFLD" id="SFLDG01137">
    <property type="entry name" value="C1.6.1:_Phosphoserine_Phosphat"/>
    <property type="match status" value="1"/>
</dbReference>
<comment type="similarity">
    <text evidence="3">Belongs to the HAD-like hydrolase superfamily. SerB family.</text>
</comment>
<dbReference type="Gene3D" id="3.40.50.1000">
    <property type="entry name" value="HAD superfamily/HAD-like"/>
    <property type="match status" value="1"/>
</dbReference>
<gene>
    <name evidence="12" type="ORF">LAKADJCE_00392</name>
</gene>
<dbReference type="SFLD" id="SFLDG01129">
    <property type="entry name" value="C1.5:_HAD__Beta-PGM__Phosphata"/>
    <property type="match status" value="1"/>
</dbReference>
<evidence type="ECO:0000256" key="1">
    <source>
        <dbReference type="ARBA" id="ARBA00001946"/>
    </source>
</evidence>
<evidence type="ECO:0000256" key="8">
    <source>
        <dbReference type="ARBA" id="ARBA00022842"/>
    </source>
</evidence>
<dbReference type="SFLD" id="SFLDS00003">
    <property type="entry name" value="Haloacid_Dehalogenase"/>
    <property type="match status" value="1"/>
</dbReference>
<organism evidence="12 13">
    <name type="scientific">Candidatus Argoarchaeum ethanivorans</name>
    <dbReference type="NCBI Taxonomy" id="2608793"/>
    <lineage>
        <taxon>Archaea</taxon>
        <taxon>Methanobacteriati</taxon>
        <taxon>Methanobacteriota</taxon>
        <taxon>Stenosarchaea group</taxon>
        <taxon>Methanomicrobia</taxon>
        <taxon>Methanosarcinales</taxon>
        <taxon>Methanosarcinales incertae sedis</taxon>
        <taxon>GOM Arc I cluster</taxon>
        <taxon>Candidatus Argoarchaeum</taxon>
    </lineage>
</organism>
<feature type="active site" description="Proton donor" evidence="11">
    <location>
        <position position="19"/>
    </location>
</feature>
<proteinExistence type="inferred from homology"/>
<comment type="pathway">
    <text evidence="2">Amino-acid biosynthesis; L-serine biosynthesis; L-serine from 3-phospho-D-glycerate: step 3/3.</text>
</comment>
<protein>
    <recommendedName>
        <fullName evidence="4">phosphoserine phosphatase</fullName>
        <ecNumber evidence="4">3.1.3.3</ecNumber>
    </recommendedName>
    <alternativeName>
        <fullName evidence="10">O-phosphoserine phosphohydrolase</fullName>
    </alternativeName>
</protein>
<dbReference type="NCBIfam" id="TIGR01488">
    <property type="entry name" value="HAD-SF-IB"/>
    <property type="match status" value="1"/>
</dbReference>
<evidence type="ECO:0000256" key="6">
    <source>
        <dbReference type="ARBA" id="ARBA00022723"/>
    </source>
</evidence>
<dbReference type="NCBIfam" id="TIGR00338">
    <property type="entry name" value="serB"/>
    <property type="match status" value="1"/>
</dbReference>
<dbReference type="PANTHER" id="PTHR43344">
    <property type="entry name" value="PHOSPHOSERINE PHOSPHATASE"/>
    <property type="match status" value="1"/>
</dbReference>
<evidence type="ECO:0000256" key="10">
    <source>
        <dbReference type="ARBA" id="ARBA00031693"/>
    </source>
</evidence>
<evidence type="ECO:0000256" key="11">
    <source>
        <dbReference type="PIRSR" id="PIRSR604469-1"/>
    </source>
</evidence>
<dbReference type="SFLD" id="SFLDG01136">
    <property type="entry name" value="C1.6:_Phosphoserine_Phosphatas"/>
    <property type="match status" value="1"/>
</dbReference>
<comment type="caution">
    <text evidence="12">The sequence shown here is derived from an EMBL/GenBank/DDBJ whole genome shotgun (WGS) entry which is preliminary data.</text>
</comment>
<dbReference type="GO" id="GO:0036424">
    <property type="term" value="F:L-phosphoserine phosphatase activity"/>
    <property type="evidence" value="ECO:0007669"/>
    <property type="project" value="InterPro"/>
</dbReference>
<dbReference type="InterPro" id="IPR023214">
    <property type="entry name" value="HAD_sf"/>
</dbReference>
<dbReference type="Pfam" id="PF00702">
    <property type="entry name" value="Hydrolase"/>
    <property type="match status" value="1"/>
</dbReference>
<dbReference type="InterPro" id="IPR004469">
    <property type="entry name" value="PSP"/>
</dbReference>
<reference evidence="12" key="1">
    <citation type="submission" date="2020-10" db="EMBL/GenBank/DDBJ databases">
        <authorList>
            <person name="Hahn C.J."/>
            <person name="Laso-Perez R."/>
            <person name="Vulcano F."/>
            <person name="Vaziourakis K.-M."/>
            <person name="Stokke R."/>
            <person name="Steen I.H."/>
            <person name="Teske A."/>
            <person name="Boetius A."/>
            <person name="Liebeke M."/>
            <person name="Amann R."/>
            <person name="Knittel K."/>
        </authorList>
    </citation>
    <scope>NUCLEOTIDE SEQUENCE</scope>
    <source>
        <strain evidence="12">Gfbio:e3339647-f889-4370-9287-4fb5cb688e4c:AG392J18_GoMArc1</strain>
    </source>
</reference>
<evidence type="ECO:0000256" key="2">
    <source>
        <dbReference type="ARBA" id="ARBA00005135"/>
    </source>
</evidence>
<dbReference type="AlphaFoldDB" id="A0A811TBR5"/>
<evidence type="ECO:0000256" key="7">
    <source>
        <dbReference type="ARBA" id="ARBA00022801"/>
    </source>
</evidence>
<keyword evidence="8" id="KW-0460">Magnesium</keyword>
<keyword evidence="7 12" id="KW-0378">Hydrolase</keyword>
<dbReference type="GO" id="GO:0000287">
    <property type="term" value="F:magnesium ion binding"/>
    <property type="evidence" value="ECO:0007669"/>
    <property type="project" value="TreeGrafter"/>
</dbReference>
<keyword evidence="9" id="KW-0718">Serine biosynthesis</keyword>
<dbReference type="GO" id="GO:0006564">
    <property type="term" value="P:L-serine biosynthetic process"/>
    <property type="evidence" value="ECO:0007669"/>
    <property type="project" value="UniProtKB-KW"/>
</dbReference>
<sequence>MNLQSRNGKYAKLIIFDMDSTLINAETIDELAKAAGVGDEVANITNYAMNGMMDYGDALRKRVAMLQGLSVKKALEASDKMPYNRGVGELMEQIRAFGYRTAMISGGFTISADRIGRELGMDYVYSNTLVIEDGVLAGKVTGPLTEHDSKEQVLTQIASQESVNSGKCVVIGDGANDIQLFKKAGYRIAFNSKPVLQQYADVVVDGNDLRKVIPVIEALNNNLL</sequence>
<dbReference type="Proteomes" id="UP000612009">
    <property type="component" value="Unassembled WGS sequence"/>
</dbReference>
<dbReference type="SFLD" id="SFLDF00029">
    <property type="entry name" value="phosphoserine_phosphatase"/>
    <property type="match status" value="1"/>
</dbReference>
<evidence type="ECO:0000313" key="13">
    <source>
        <dbReference type="Proteomes" id="UP000612009"/>
    </source>
</evidence>
<dbReference type="GO" id="GO:0005737">
    <property type="term" value="C:cytoplasm"/>
    <property type="evidence" value="ECO:0007669"/>
    <property type="project" value="TreeGrafter"/>
</dbReference>
<keyword evidence="6" id="KW-0479">Metal-binding</keyword>
<evidence type="ECO:0000256" key="5">
    <source>
        <dbReference type="ARBA" id="ARBA00022605"/>
    </source>
</evidence>
<keyword evidence="5" id="KW-0028">Amino-acid biosynthesis</keyword>
<dbReference type="UniPathway" id="UPA00135">
    <property type="reaction ID" value="UER00198"/>
</dbReference>
<evidence type="ECO:0000256" key="3">
    <source>
        <dbReference type="ARBA" id="ARBA00009184"/>
    </source>
</evidence>
<dbReference type="SUPFAM" id="SSF56784">
    <property type="entry name" value="HAD-like"/>
    <property type="match status" value="1"/>
</dbReference>
<comment type="cofactor">
    <cofactor evidence="1">
        <name>Mg(2+)</name>
        <dbReference type="ChEBI" id="CHEBI:18420"/>
    </cofactor>
</comment>